<dbReference type="Pfam" id="PF13245">
    <property type="entry name" value="AAA_19"/>
    <property type="match status" value="1"/>
</dbReference>
<feature type="binding site" evidence="11">
    <location>
        <begin position="215"/>
        <end position="222"/>
    </location>
    <ligand>
        <name>ATP</name>
        <dbReference type="ChEBI" id="CHEBI:30616"/>
    </ligand>
</feature>
<evidence type="ECO:0000256" key="4">
    <source>
        <dbReference type="ARBA" id="ARBA00022801"/>
    </source>
</evidence>
<dbReference type="HAMAP" id="MF_01487">
    <property type="entry name" value="RecD"/>
    <property type="match status" value="1"/>
</dbReference>
<name>A0ABM7DAS8_9GAMM</name>
<dbReference type="InterPro" id="IPR027785">
    <property type="entry name" value="UvrD-like_helicase_C"/>
</dbReference>
<dbReference type="EC" id="5.6.2.3" evidence="11"/>
<dbReference type="Gene3D" id="3.40.50.300">
    <property type="entry name" value="P-loop containing nucleotide triphosphate hydrolases"/>
    <property type="match status" value="3"/>
</dbReference>
<dbReference type="EMBL" id="CP020373">
    <property type="protein sequence ID" value="AZQ10700.1"/>
    <property type="molecule type" value="Genomic_DNA"/>
</dbReference>
<dbReference type="CDD" id="cd17933">
    <property type="entry name" value="DEXSc_RecD-like"/>
    <property type="match status" value="1"/>
</dbReference>
<keyword evidence="3 11" id="KW-0227">DNA damage</keyword>
<keyword evidence="6 11" id="KW-0269">Exonuclease</keyword>
<dbReference type="InterPro" id="IPR006344">
    <property type="entry name" value="RecD"/>
</dbReference>
<dbReference type="PANTHER" id="PTHR43788:SF6">
    <property type="entry name" value="DNA HELICASE B"/>
    <property type="match status" value="1"/>
</dbReference>
<keyword evidence="2 11" id="KW-0547">Nucleotide-binding</keyword>
<evidence type="ECO:0000313" key="13">
    <source>
        <dbReference type="EMBL" id="AZQ10700.1"/>
    </source>
</evidence>
<dbReference type="InterPro" id="IPR041851">
    <property type="entry name" value="RecD_N_sf"/>
</dbReference>
<keyword evidence="14" id="KW-1185">Reference proteome</keyword>
<sequence length="664" mass="72140">MIEFAGKELGSGEFKSLLKHLVEQGELTSLDRHFALEMARLHQDESPLMLLVCALVSRQLGQQHPCLDLSTLTLANPFGSLRARCRITLSRDALIAAISELEAVGRALSGQNASATLGTSAVQEQMDAPSADNKPLILDGQRLYLRRYHGFETRVALRLRLLAQGTVAVAGNTRELLDVLFPPSQQHGLQDNNEPDWQKIAVALAAGKQLSVITGGPGTGKTTTVTKLLLLLLKQAPLRIRMVAPTGKAAARLSESIKASKQRLKASLQDGLMTAADVDALPEDAATLHRLLGFIPGSNRFRHHKQNPLDLDLLLVDEASMVDLPMMDRLLDALPPHGRLILLGDQDQLASVEAGAVLADICEGARSGYQYSQHQCELIQALTGTALMPTTDTKATPGLGDNLCTLTHSHRFRADAGIGQLALAVNRGDKNRVGEVWRHGFSELQWLPQGEGEGREALISLACDAYSDYLSAMAAFASPEDILERYNRFRVLCATRSGEYAVDGINLAITVALAKRGLIQPRQEFYAGRPIIVQSNDYGLGLFNGDIGILLPRGRDDLRLMAHFIQSDGSLLKVLPARLPGHDTCYAMTVHKSQGSEFSSVALSLPISPSPSQQALIGRELIYTAITRAKDKFICLGNETLFESAIDRRTERASGLAARLWQAD</sequence>
<evidence type="ECO:0000256" key="6">
    <source>
        <dbReference type="ARBA" id="ARBA00022839"/>
    </source>
</evidence>
<evidence type="ECO:0000256" key="9">
    <source>
        <dbReference type="ARBA" id="ARBA00023204"/>
    </source>
</evidence>
<organism evidence="13 14">
    <name type="scientific">Shewanella khirikhana</name>
    <dbReference type="NCBI Taxonomy" id="1965282"/>
    <lineage>
        <taxon>Bacteria</taxon>
        <taxon>Pseudomonadati</taxon>
        <taxon>Pseudomonadota</taxon>
        <taxon>Gammaproteobacteria</taxon>
        <taxon>Alteromonadales</taxon>
        <taxon>Shewanellaceae</taxon>
        <taxon>Shewanella</taxon>
    </lineage>
</organism>
<evidence type="ECO:0000256" key="8">
    <source>
        <dbReference type="ARBA" id="ARBA00023125"/>
    </source>
</evidence>
<keyword evidence="4 11" id="KW-0378">Hydrolase</keyword>
<feature type="domain" description="AAA+ ATPase" evidence="12">
    <location>
        <begin position="207"/>
        <end position="522"/>
    </location>
</feature>
<dbReference type="Gene3D" id="1.10.10.1020">
    <property type="entry name" value="RecBCD complex, subunit RecD, N-terminal domain"/>
    <property type="match status" value="1"/>
</dbReference>
<keyword evidence="5 11" id="KW-0347">Helicase</keyword>
<protein>
    <recommendedName>
        <fullName evidence="11">RecBCD enzyme subunit RecD</fullName>
        <ecNumber evidence="11">5.6.2.3</ecNumber>
    </recommendedName>
    <alternativeName>
        <fullName evidence="11">DNA 5'-3' helicase subunit RecD</fullName>
    </alternativeName>
    <alternativeName>
        <fullName evidence="11">Exonuclease V subunit RecD</fullName>
        <shortName evidence="11">ExoV subunit RecD</shortName>
    </alternativeName>
    <alternativeName>
        <fullName evidence="11">Helicase/nuclease RecBCD subunit RecD</fullName>
    </alternativeName>
</protein>
<dbReference type="CDD" id="cd18809">
    <property type="entry name" value="SF1_C_RecD"/>
    <property type="match status" value="1"/>
</dbReference>
<keyword evidence="8 11" id="KW-0238">DNA-binding</keyword>
<dbReference type="Proteomes" id="UP000278437">
    <property type="component" value="Chromosome"/>
</dbReference>
<evidence type="ECO:0000256" key="5">
    <source>
        <dbReference type="ARBA" id="ARBA00022806"/>
    </source>
</evidence>
<dbReference type="NCBIfam" id="TIGR01447">
    <property type="entry name" value="recD"/>
    <property type="match status" value="1"/>
</dbReference>
<proteinExistence type="inferred from homology"/>
<dbReference type="PANTHER" id="PTHR43788">
    <property type="entry name" value="DNA2/NAM7 HELICASE FAMILY MEMBER"/>
    <property type="match status" value="1"/>
</dbReference>
<comment type="similarity">
    <text evidence="11">Belongs to the RecD family.</text>
</comment>
<dbReference type="Pfam" id="PF13538">
    <property type="entry name" value="UvrD_C_2"/>
    <property type="match status" value="1"/>
</dbReference>
<evidence type="ECO:0000256" key="7">
    <source>
        <dbReference type="ARBA" id="ARBA00022840"/>
    </source>
</evidence>
<evidence type="ECO:0000259" key="12">
    <source>
        <dbReference type="SMART" id="SM00382"/>
    </source>
</evidence>
<keyword evidence="1 11" id="KW-0540">Nuclease</keyword>
<comment type="catalytic activity">
    <reaction evidence="11">
        <text>ATP + H2O = ADP + phosphate + H(+)</text>
        <dbReference type="Rhea" id="RHEA:13065"/>
        <dbReference type="ChEBI" id="CHEBI:15377"/>
        <dbReference type="ChEBI" id="CHEBI:15378"/>
        <dbReference type="ChEBI" id="CHEBI:30616"/>
        <dbReference type="ChEBI" id="CHEBI:43474"/>
        <dbReference type="ChEBI" id="CHEBI:456216"/>
        <dbReference type="EC" id="5.6.2.3"/>
    </reaction>
</comment>
<comment type="function">
    <text evidence="11">A helicase/nuclease that prepares dsDNA breaks (DSB) for recombinational DNA repair. Binds to DSBs and unwinds DNA via a highly rapid and processive ATP-dependent bidirectional helicase activity. Unwinds dsDNA until it encounters a Chi (crossover hotspot instigator) sequence from the 3' direction. Cuts ssDNA a few nucleotides 3' to the Chi site. The properties and activities of the enzyme are changed at Chi. The Chi-altered holoenzyme produces a long 3'-ssDNA overhang and facilitates RecA-binding to the ssDNA for homologous DNA recombination and repair. Holoenzyme degrades any linearized DNA that is unable to undergo homologous recombination. In the holoenzyme this subunit has ssDNA-dependent ATPase and 5'-3' helicase activity. When added to pre-assembled RecBC greatly stimulates nuclease activity and augments holoenzyme processivity. Negatively regulates the RecA-loading ability of RecBCD.</text>
</comment>
<dbReference type="GO" id="GO:0008854">
    <property type="term" value="F:exodeoxyribonuclease V activity"/>
    <property type="evidence" value="ECO:0007669"/>
    <property type="project" value="UniProtKB-EC"/>
</dbReference>
<dbReference type="RefSeq" id="WP_126167049.1">
    <property type="nucleotide sequence ID" value="NZ_CP020373.1"/>
</dbReference>
<dbReference type="InterPro" id="IPR049550">
    <property type="entry name" value="RecD_N"/>
</dbReference>
<evidence type="ECO:0000256" key="3">
    <source>
        <dbReference type="ARBA" id="ARBA00022763"/>
    </source>
</evidence>
<dbReference type="SMART" id="SM00382">
    <property type="entry name" value="AAA"/>
    <property type="match status" value="1"/>
</dbReference>
<evidence type="ECO:0000313" key="14">
    <source>
        <dbReference type="Proteomes" id="UP000278437"/>
    </source>
</evidence>
<keyword evidence="9 11" id="KW-0234">DNA repair</keyword>
<evidence type="ECO:0000256" key="2">
    <source>
        <dbReference type="ARBA" id="ARBA00022741"/>
    </source>
</evidence>
<keyword evidence="10 11" id="KW-0413">Isomerase</keyword>
<evidence type="ECO:0000256" key="1">
    <source>
        <dbReference type="ARBA" id="ARBA00022722"/>
    </source>
</evidence>
<dbReference type="SUPFAM" id="SSF52540">
    <property type="entry name" value="P-loop containing nucleoside triphosphate hydrolases"/>
    <property type="match status" value="2"/>
</dbReference>
<evidence type="ECO:0000256" key="10">
    <source>
        <dbReference type="ARBA" id="ARBA00023235"/>
    </source>
</evidence>
<dbReference type="InterPro" id="IPR027417">
    <property type="entry name" value="P-loop_NTPase"/>
</dbReference>
<dbReference type="InterPro" id="IPR050534">
    <property type="entry name" value="Coronavir_polyprotein_1ab"/>
</dbReference>
<comment type="subunit">
    <text evidence="11">Heterotrimer of RecB, RecC and RecD. All subunits contribute to DNA-binding.</text>
</comment>
<comment type="miscellaneous">
    <text evidence="11">In the RecBCD complex, RecB has a slow 3'-5' helicase, an exonuclease activity and loads RecA onto ssDNA, RecD has a fast 5'-3' helicase activity, while RecC stimulates the ATPase and processivity of the RecB helicase and contributes to recognition of the Chi site.</text>
</comment>
<reference evidence="14" key="1">
    <citation type="submission" date="2017-03" db="EMBL/GenBank/DDBJ databases">
        <title>Full genome sequence of a non-lethal Shewanella isolate that potentiates virulence of Vibio parahaemolyticus causing acute hepatopancreatic necrosis disease (AHPND) in shrimp.</title>
        <authorList>
            <person name="Prachumwat A."/>
            <person name="Sritunyalucksana K."/>
        </authorList>
    </citation>
    <scope>NUCLEOTIDE SEQUENCE [LARGE SCALE GENOMIC DNA]</scope>
    <source>
        <strain evidence="14">TH2012</strain>
    </source>
</reference>
<dbReference type="InterPro" id="IPR003593">
    <property type="entry name" value="AAA+_ATPase"/>
</dbReference>
<dbReference type="Pfam" id="PF21185">
    <property type="entry name" value="RecD_N"/>
    <property type="match status" value="1"/>
</dbReference>
<gene>
    <name evidence="11 13" type="primary">recD</name>
    <name evidence="13" type="ORF">STH12_01592</name>
</gene>
<accession>A0ABM7DAS8</accession>
<evidence type="ECO:0000256" key="11">
    <source>
        <dbReference type="HAMAP-Rule" id="MF_01487"/>
    </source>
</evidence>
<keyword evidence="7 11" id="KW-0067">ATP-binding</keyword>